<comment type="caution">
    <text evidence="5">The sequence shown here is derived from an EMBL/GenBank/DDBJ whole genome shotgun (WGS) entry which is preliminary data.</text>
</comment>
<dbReference type="InterPro" id="IPR037460">
    <property type="entry name" value="SEST-like"/>
</dbReference>
<evidence type="ECO:0000259" key="4">
    <source>
        <dbReference type="Pfam" id="PF13472"/>
    </source>
</evidence>
<dbReference type="PANTHER" id="PTHR37981:SF1">
    <property type="entry name" value="SGNH HYDROLASE-TYPE ESTERASE DOMAIN-CONTAINING PROTEIN"/>
    <property type="match status" value="1"/>
</dbReference>
<reference evidence="5" key="1">
    <citation type="submission" date="2021-01" db="EMBL/GenBank/DDBJ databases">
        <title>Whole genome shotgun sequence of Virgisporangium ochraceum NBRC 16418.</title>
        <authorList>
            <person name="Komaki H."/>
            <person name="Tamura T."/>
        </authorList>
    </citation>
    <scope>NUCLEOTIDE SEQUENCE</scope>
    <source>
        <strain evidence="5">NBRC 16418</strain>
    </source>
</reference>
<dbReference type="SUPFAM" id="SSF52266">
    <property type="entry name" value="SGNH hydrolase"/>
    <property type="match status" value="1"/>
</dbReference>
<dbReference type="EMBL" id="BOPH01000024">
    <property type="protein sequence ID" value="GIJ67275.1"/>
    <property type="molecule type" value="Genomic_DNA"/>
</dbReference>
<evidence type="ECO:0000256" key="1">
    <source>
        <dbReference type="PIRSR" id="PIRSR637460-1"/>
    </source>
</evidence>
<dbReference type="RefSeq" id="WP_203927231.1">
    <property type="nucleotide sequence ID" value="NZ_BOPH01000024.1"/>
</dbReference>
<dbReference type="PANTHER" id="PTHR37981">
    <property type="entry name" value="LIPASE 2"/>
    <property type="match status" value="1"/>
</dbReference>
<keyword evidence="6" id="KW-1185">Reference proteome</keyword>
<dbReference type="InterPro" id="IPR013830">
    <property type="entry name" value="SGNH_hydro"/>
</dbReference>
<feature type="signal peptide" evidence="3">
    <location>
        <begin position="1"/>
        <end position="29"/>
    </location>
</feature>
<dbReference type="Pfam" id="PF13472">
    <property type="entry name" value="Lipase_GDSL_2"/>
    <property type="match status" value="1"/>
</dbReference>
<dbReference type="Proteomes" id="UP000635606">
    <property type="component" value="Unassembled WGS sequence"/>
</dbReference>
<feature type="disulfide bond" evidence="2">
    <location>
        <begin position="122"/>
        <end position="130"/>
    </location>
</feature>
<organism evidence="5 6">
    <name type="scientific">Virgisporangium ochraceum</name>
    <dbReference type="NCBI Taxonomy" id="65505"/>
    <lineage>
        <taxon>Bacteria</taxon>
        <taxon>Bacillati</taxon>
        <taxon>Actinomycetota</taxon>
        <taxon>Actinomycetes</taxon>
        <taxon>Micromonosporales</taxon>
        <taxon>Micromonosporaceae</taxon>
        <taxon>Virgisporangium</taxon>
    </lineage>
</organism>
<accession>A0A8J3ZS09</accession>
<evidence type="ECO:0000313" key="5">
    <source>
        <dbReference type="EMBL" id="GIJ67275.1"/>
    </source>
</evidence>
<feature type="domain" description="SGNH hydrolase-type esterase" evidence="4">
    <location>
        <begin position="38"/>
        <end position="253"/>
    </location>
</feature>
<gene>
    <name evidence="5" type="ORF">Voc01_021920</name>
</gene>
<name>A0A8J3ZS09_9ACTN</name>
<dbReference type="GO" id="GO:0019433">
    <property type="term" value="P:triglyceride catabolic process"/>
    <property type="evidence" value="ECO:0007669"/>
    <property type="project" value="TreeGrafter"/>
</dbReference>
<proteinExistence type="predicted"/>
<dbReference type="CDD" id="cd01823">
    <property type="entry name" value="SEST_like"/>
    <property type="match status" value="1"/>
</dbReference>
<feature type="chain" id="PRO_5035146256" evidence="3">
    <location>
        <begin position="30"/>
        <end position="270"/>
    </location>
</feature>
<dbReference type="GO" id="GO:0004806">
    <property type="term" value="F:triacylglycerol lipase activity"/>
    <property type="evidence" value="ECO:0007669"/>
    <property type="project" value="TreeGrafter"/>
</dbReference>
<evidence type="ECO:0000256" key="2">
    <source>
        <dbReference type="PIRSR" id="PIRSR637460-2"/>
    </source>
</evidence>
<feature type="active site" description="Nucleophile" evidence="1">
    <location>
        <position position="41"/>
    </location>
</feature>
<dbReference type="Gene3D" id="3.40.50.1110">
    <property type="entry name" value="SGNH hydrolase"/>
    <property type="match status" value="1"/>
</dbReference>
<dbReference type="AlphaFoldDB" id="A0A8J3ZS09"/>
<keyword evidence="2" id="KW-1015">Disulfide bond</keyword>
<evidence type="ECO:0000256" key="3">
    <source>
        <dbReference type="SAM" id="SignalP"/>
    </source>
</evidence>
<sequence>MKVHRLLGLAAAVGAAAISVAVTAGPASAAAPVDYVSLGDSYSSGAGAPPYLSGGCSRSNNSYAPQWAATHQVSSFAFVACGGATTDDVLASQVSALTANTDLVTITIGGNDVGFANTMVNCTVGNDSACINSVNQGITATNTTLPAKLDATYAAIRSRAPSARVVVLGYPRLISPTGSCGLFNLSTAKRTALNNGADVLSGVIGARAAAAGFTYLDARGPFTGHGACGTSPWINRFNLLAIGDSYHPNTTGYTQGYLAMLNSVAARARR</sequence>
<keyword evidence="3" id="KW-0732">Signal</keyword>
<protein>
    <submittedName>
        <fullName evidence="5">Lipase 1</fullName>
    </submittedName>
</protein>
<evidence type="ECO:0000313" key="6">
    <source>
        <dbReference type="Proteomes" id="UP000635606"/>
    </source>
</evidence>
<feature type="disulfide bond" evidence="2">
    <location>
        <begin position="56"/>
        <end position="81"/>
    </location>
</feature>
<feature type="active site" evidence="1">
    <location>
        <position position="247"/>
    </location>
</feature>
<dbReference type="InterPro" id="IPR036514">
    <property type="entry name" value="SGNH_hydro_sf"/>
</dbReference>
<feature type="disulfide bond" evidence="2">
    <location>
        <begin position="180"/>
        <end position="228"/>
    </location>
</feature>